<keyword evidence="3" id="KW-1185">Reference proteome</keyword>
<accession>A0A485KN47</accession>
<organism evidence="2 3">
    <name type="scientific">Aphanomyces stellatus</name>
    <dbReference type="NCBI Taxonomy" id="120398"/>
    <lineage>
        <taxon>Eukaryota</taxon>
        <taxon>Sar</taxon>
        <taxon>Stramenopiles</taxon>
        <taxon>Oomycota</taxon>
        <taxon>Saprolegniomycetes</taxon>
        <taxon>Saprolegniales</taxon>
        <taxon>Verrucalvaceae</taxon>
        <taxon>Aphanomyces</taxon>
    </lineage>
</organism>
<evidence type="ECO:0000313" key="1">
    <source>
        <dbReference type="EMBL" id="KAF0699948.1"/>
    </source>
</evidence>
<gene>
    <name evidence="2" type="primary">Aste57867_9498</name>
    <name evidence="1" type="ORF">As57867_009461</name>
    <name evidence="2" type="ORF">ASTE57867_9498</name>
</gene>
<dbReference type="AlphaFoldDB" id="A0A485KN47"/>
<name>A0A485KN47_9STRA</name>
<reference evidence="1" key="2">
    <citation type="submission" date="2019-06" db="EMBL/GenBank/DDBJ databases">
        <title>Genomics analysis of Aphanomyces spp. identifies a new class of oomycete effector associated with host adaptation.</title>
        <authorList>
            <person name="Gaulin E."/>
        </authorList>
    </citation>
    <scope>NUCLEOTIDE SEQUENCE</scope>
    <source>
        <strain evidence="1">CBS 578.67</strain>
    </source>
</reference>
<dbReference type="Proteomes" id="UP000332933">
    <property type="component" value="Unassembled WGS sequence"/>
</dbReference>
<evidence type="ECO:0000313" key="2">
    <source>
        <dbReference type="EMBL" id="VFT86377.1"/>
    </source>
</evidence>
<dbReference type="Pfam" id="PF07173">
    <property type="entry name" value="GRDP-like"/>
    <property type="match status" value="1"/>
</dbReference>
<dbReference type="OrthoDB" id="70373at2759"/>
<proteinExistence type="predicted"/>
<protein>
    <submittedName>
        <fullName evidence="2">Aste57867_9498 protein</fullName>
    </submittedName>
</protein>
<dbReference type="InterPro" id="IPR009836">
    <property type="entry name" value="GRDP-like"/>
</dbReference>
<dbReference type="EMBL" id="CAADRA010005166">
    <property type="protein sequence ID" value="VFT86377.1"/>
    <property type="molecule type" value="Genomic_DNA"/>
</dbReference>
<dbReference type="EMBL" id="VJMH01005145">
    <property type="protein sequence ID" value="KAF0699948.1"/>
    <property type="molecule type" value="Genomic_DNA"/>
</dbReference>
<sequence>MDSAAEKPVIAATAAPIAGIPDFQIDFQVQEEGSLFQKGQKWVWKRFVIRGQQLTVSDMKSNPMLHIHTTKCSLQAQSGHQYLLQENGTTKCTLLCPSSTVLGKFRSVLCLSATTPQWTLPRQDIFQALVDVATTIVETHETTPRLTKNAPPSVKPAQVAKYLAHIKPTYDHVITLPTSNDLLAYLTQLEADYLVDRAHIHNFAHTVHQHHAVDYVRSRTDPSWVPPNDVYSNCPYVACRATLATDVAFRIRVAGAAVPCARCGGILSAETFRVVAFRRDTPSLPHQSTTTKGRVNMPLVPLNVTFVTYMQLVAEALRYHAADASTKKAVTDTVVAYFQRVDLVAAMARHLIFVSLLCGNYAYWSHPTVLVASIIRYNHFCQLVDNSPNVWMPTIDIALVRYVHQTIPRATSLLPFFNLPTANDGARAYAETFLLWAETFQGPYSSFAPSYEAYQANQSMMKLPFRKLKWARFHAVPSRDCRFVGVDEATAPPAAVAVAVPTQPDTSAPPPTASEFVAVIGTPLLDNRVRPPREAAAVLRGPHDSAAFDAVDPFSMVMAVDIGLNLLVMPLCVVSLFF</sequence>
<evidence type="ECO:0000313" key="3">
    <source>
        <dbReference type="Proteomes" id="UP000332933"/>
    </source>
</evidence>
<reference evidence="2 3" key="1">
    <citation type="submission" date="2019-03" db="EMBL/GenBank/DDBJ databases">
        <authorList>
            <person name="Gaulin E."/>
            <person name="Dumas B."/>
        </authorList>
    </citation>
    <scope>NUCLEOTIDE SEQUENCE [LARGE SCALE GENOMIC DNA]</scope>
    <source>
        <strain evidence="2">CBS 568.67</strain>
    </source>
</reference>